<sequence length="193" mass="21775">MKSLIALAIAAMLSVSVPSSPSSAAPTKYDPDDGYHQYIKWIGVARKAASQRYPQASLVDLLYVGCKSEWPSAKQFVYKFWMQENGKEFGVYVTVDEAKDPGKAFASRIEKTDARNTAYGRWERYAEEAVKAKYPDAEIRSYRPFGCACLNKQASSQIFRFWIEPGGIIEAAIEYDVKTDKVLAVKFRPLRSF</sequence>
<dbReference type="Gene3D" id="3.10.450.390">
    <property type="entry name" value="Protein of unknown function DUF3889"/>
    <property type="match status" value="2"/>
</dbReference>
<dbReference type="RefSeq" id="WP_162640842.1">
    <property type="nucleotide sequence ID" value="NZ_CP048286.1"/>
</dbReference>
<dbReference type="Proteomes" id="UP000479114">
    <property type="component" value="Chromosome"/>
</dbReference>
<gene>
    <name evidence="2" type="ORF">GZH47_15285</name>
</gene>
<dbReference type="KEGG" id="prz:GZH47_15285"/>
<dbReference type="EMBL" id="CP048286">
    <property type="protein sequence ID" value="QHW32038.1"/>
    <property type="molecule type" value="Genomic_DNA"/>
</dbReference>
<proteinExistence type="predicted"/>
<evidence type="ECO:0000313" key="2">
    <source>
        <dbReference type="EMBL" id="QHW32038.1"/>
    </source>
</evidence>
<name>A0A6C0P0N8_9BACL</name>
<feature type="signal peptide" evidence="1">
    <location>
        <begin position="1"/>
        <end position="24"/>
    </location>
</feature>
<accession>A0A6C0P0N8</accession>
<protein>
    <submittedName>
        <fullName evidence="2">DUF3889 domain-containing protein</fullName>
    </submittedName>
</protein>
<feature type="chain" id="PRO_5025495316" evidence="1">
    <location>
        <begin position="25"/>
        <end position="193"/>
    </location>
</feature>
<evidence type="ECO:0000313" key="3">
    <source>
        <dbReference type="Proteomes" id="UP000479114"/>
    </source>
</evidence>
<keyword evidence="3" id="KW-1185">Reference proteome</keyword>
<organism evidence="2 3">
    <name type="scientific">Paenibacillus rhizovicinus</name>
    <dbReference type="NCBI Taxonomy" id="2704463"/>
    <lineage>
        <taxon>Bacteria</taxon>
        <taxon>Bacillati</taxon>
        <taxon>Bacillota</taxon>
        <taxon>Bacilli</taxon>
        <taxon>Bacillales</taxon>
        <taxon>Paenibacillaceae</taxon>
        <taxon>Paenibacillus</taxon>
    </lineage>
</organism>
<dbReference type="Pfam" id="PF13028">
    <property type="entry name" value="DUF3889"/>
    <property type="match status" value="2"/>
</dbReference>
<dbReference type="AlphaFoldDB" id="A0A6C0P0N8"/>
<dbReference type="InterPro" id="IPR024987">
    <property type="entry name" value="DUF3889"/>
</dbReference>
<evidence type="ECO:0000256" key="1">
    <source>
        <dbReference type="SAM" id="SignalP"/>
    </source>
</evidence>
<reference evidence="2 3" key="1">
    <citation type="submission" date="2020-02" db="EMBL/GenBank/DDBJ databases">
        <title>Paenibacillus sp. nov., isolated from rhizosphere soil of tomato.</title>
        <authorList>
            <person name="Weon H.-Y."/>
            <person name="Lee S.A."/>
        </authorList>
    </citation>
    <scope>NUCLEOTIDE SEQUENCE [LARGE SCALE GENOMIC DNA]</scope>
    <source>
        <strain evidence="2 3">14171R-81</strain>
    </source>
</reference>
<keyword evidence="1" id="KW-0732">Signal</keyword>